<comment type="similarity">
    <text evidence="1 7">Belongs to the peptidase S11 family.</text>
</comment>
<name>A0ABN4B0T5_LIBAS</name>
<evidence type="ECO:0000313" key="9">
    <source>
        <dbReference type="EMBL" id="AGH16866.1"/>
    </source>
</evidence>
<feature type="domain" description="Peptidase S11 D-alanyl-D-alanine carboxypeptidase A N-terminal" evidence="8">
    <location>
        <begin position="55"/>
        <end position="271"/>
    </location>
</feature>
<keyword evidence="2" id="KW-0732">Signal</keyword>
<dbReference type="EMBL" id="CP004005">
    <property type="protein sequence ID" value="AGH16866.1"/>
    <property type="molecule type" value="Genomic_DNA"/>
</dbReference>
<keyword evidence="4" id="KW-0133">Cell shape</keyword>
<keyword evidence="9" id="KW-0121">Carboxypeptidase</keyword>
<keyword evidence="10" id="KW-1185">Reference proteome</keyword>
<organism evidence="9 10">
    <name type="scientific">Candidatus Liberibacter asiaticus str. gxpsy</name>
    <dbReference type="NCBI Taxonomy" id="1174529"/>
    <lineage>
        <taxon>Bacteria</taxon>
        <taxon>Pseudomonadati</taxon>
        <taxon>Pseudomonadota</taxon>
        <taxon>Alphaproteobacteria</taxon>
        <taxon>Hyphomicrobiales</taxon>
        <taxon>Rhizobiaceae</taxon>
        <taxon>Liberibacter</taxon>
    </lineage>
</organism>
<keyword evidence="3" id="KW-0378">Hydrolase</keyword>
<evidence type="ECO:0000256" key="3">
    <source>
        <dbReference type="ARBA" id="ARBA00022801"/>
    </source>
</evidence>
<evidence type="ECO:0000313" key="10">
    <source>
        <dbReference type="Proteomes" id="UP000011820"/>
    </source>
</evidence>
<keyword evidence="6" id="KW-0961">Cell wall biogenesis/degradation</keyword>
<dbReference type="PRINTS" id="PR00725">
    <property type="entry name" value="DADACBPTASE1"/>
</dbReference>
<dbReference type="SUPFAM" id="SSF56601">
    <property type="entry name" value="beta-lactamase/transpeptidase-like"/>
    <property type="match status" value="1"/>
</dbReference>
<dbReference type="InterPro" id="IPR018044">
    <property type="entry name" value="Peptidase_S11"/>
</dbReference>
<keyword evidence="9" id="KW-0645">Protease</keyword>
<dbReference type="Gene3D" id="3.40.710.10">
    <property type="entry name" value="DD-peptidase/beta-lactamase superfamily"/>
    <property type="match status" value="1"/>
</dbReference>
<dbReference type="Proteomes" id="UP000011820">
    <property type="component" value="Chromosome"/>
</dbReference>
<dbReference type="InterPro" id="IPR012338">
    <property type="entry name" value="Beta-lactam/transpept-like"/>
</dbReference>
<dbReference type="GO" id="GO:0004180">
    <property type="term" value="F:carboxypeptidase activity"/>
    <property type="evidence" value="ECO:0007669"/>
    <property type="project" value="UniProtKB-KW"/>
</dbReference>
<sequence>MLQQKIQSSAKKTFLTYPYGSIYIQRNIQLMGKILFLSIIMISMASELHAKPKYSSIVIDVNKNQMTGFKQDEPRYPASLTKMMTLYIIFEYLQSKKLHLNTQIPVSKTAATQNPSKLYLKEKTYFTTEQGILALITRSANDVSTAFGEFISGSEKKFAILMSNKAKKIGMQNTIYKNASGLHDKNQITTARDQAILGILLRKNFPQYYKYFSIRKFRYRNRIITNHNKLLNKMHNIDGIKTGYTRNSGFNIVTSLRYKDDPIVAVVMGMPTSQERDQKALELITSFLEKKTLKHQQTHRKDNLSSTSLKKSLMIKKLKRTYSQFKKIDAKAHSTQ</sequence>
<gene>
    <name evidence="9" type="ORF">WSI_02480</name>
</gene>
<dbReference type="PANTHER" id="PTHR21581">
    <property type="entry name" value="D-ALANYL-D-ALANINE CARBOXYPEPTIDASE"/>
    <property type="match status" value="1"/>
</dbReference>
<keyword evidence="5" id="KW-0573">Peptidoglycan synthesis</keyword>
<proteinExistence type="inferred from homology"/>
<protein>
    <submittedName>
        <fullName evidence="9">D-alanyl-D-alanine carboxypeptidase 1 penicillin-binding protein</fullName>
    </submittedName>
</protein>
<evidence type="ECO:0000256" key="2">
    <source>
        <dbReference type="ARBA" id="ARBA00022729"/>
    </source>
</evidence>
<evidence type="ECO:0000256" key="7">
    <source>
        <dbReference type="RuleBase" id="RU004016"/>
    </source>
</evidence>
<dbReference type="Pfam" id="PF00768">
    <property type="entry name" value="Peptidase_S11"/>
    <property type="match status" value="1"/>
</dbReference>
<evidence type="ECO:0000259" key="8">
    <source>
        <dbReference type="Pfam" id="PF00768"/>
    </source>
</evidence>
<evidence type="ECO:0000256" key="6">
    <source>
        <dbReference type="ARBA" id="ARBA00023316"/>
    </source>
</evidence>
<evidence type="ECO:0000256" key="5">
    <source>
        <dbReference type="ARBA" id="ARBA00022984"/>
    </source>
</evidence>
<evidence type="ECO:0000256" key="1">
    <source>
        <dbReference type="ARBA" id="ARBA00007164"/>
    </source>
</evidence>
<dbReference type="InterPro" id="IPR001967">
    <property type="entry name" value="Peptidase_S11_N"/>
</dbReference>
<accession>A0ABN4B0T5</accession>
<dbReference type="PANTHER" id="PTHR21581:SF6">
    <property type="entry name" value="TRAFFICKING PROTEIN PARTICLE COMPLEX SUBUNIT 12"/>
    <property type="match status" value="1"/>
</dbReference>
<reference evidence="9 10" key="1">
    <citation type="journal article" date="2013" name="Genome Announc.">
        <title>Complete Genome Sequence of a Chinese Strain of 'Candidatus Liberibacter asiaticus'.</title>
        <authorList>
            <person name="Lin H."/>
            <person name="Han C.S."/>
            <person name="Liu B."/>
            <person name="Lou B."/>
            <person name="Bai X."/>
            <person name="Deng C."/>
            <person name="Civerolo E.L."/>
            <person name="Gupta G."/>
        </authorList>
    </citation>
    <scope>NUCLEOTIDE SEQUENCE [LARGE SCALE GENOMIC DNA]</scope>
    <source>
        <strain evidence="10">gxpsy</strain>
    </source>
</reference>
<evidence type="ECO:0000256" key="4">
    <source>
        <dbReference type="ARBA" id="ARBA00022960"/>
    </source>
</evidence>